<sequence length="183" mass="19530">MPWQLHMIFLEGNRTMLCAIKKDDSCLLATKKFEPPSMPSSNFIAPSTPFRDGASEGGDRVRARRCERRGEVVRGHRGPLLAAGDGPVGAGRGEGGGAGMRAQVRRGAAADGRRRGPPERLRAGGLARDVPAAVVAVDDCATALLQVFGVNSAWYKTVIGDRDRSMLALRSTGIMLKHPANIN</sequence>
<evidence type="ECO:0000256" key="1">
    <source>
        <dbReference type="SAM" id="MobiDB-lite"/>
    </source>
</evidence>
<dbReference type="Proteomes" id="UP000026961">
    <property type="component" value="Chromosome 8"/>
</dbReference>
<reference evidence="2" key="2">
    <citation type="submission" date="2018-05" db="EMBL/GenBank/DDBJ databases">
        <title>OgluRS3 (Oryza glumaepatula Reference Sequence Version 3).</title>
        <authorList>
            <person name="Zhang J."/>
            <person name="Kudrna D."/>
            <person name="Lee S."/>
            <person name="Talag J."/>
            <person name="Welchert J."/>
            <person name="Wing R.A."/>
        </authorList>
    </citation>
    <scope>NUCLEOTIDE SEQUENCE [LARGE SCALE GENOMIC DNA]</scope>
</reference>
<keyword evidence="3" id="KW-1185">Reference proteome</keyword>
<organism evidence="2">
    <name type="scientific">Oryza glumipatula</name>
    <dbReference type="NCBI Taxonomy" id="40148"/>
    <lineage>
        <taxon>Eukaryota</taxon>
        <taxon>Viridiplantae</taxon>
        <taxon>Streptophyta</taxon>
        <taxon>Embryophyta</taxon>
        <taxon>Tracheophyta</taxon>
        <taxon>Spermatophyta</taxon>
        <taxon>Magnoliopsida</taxon>
        <taxon>Liliopsida</taxon>
        <taxon>Poales</taxon>
        <taxon>Poaceae</taxon>
        <taxon>BOP clade</taxon>
        <taxon>Oryzoideae</taxon>
        <taxon>Oryzeae</taxon>
        <taxon>Oryzinae</taxon>
        <taxon>Oryza</taxon>
    </lineage>
</organism>
<evidence type="ECO:0000313" key="3">
    <source>
        <dbReference type="Proteomes" id="UP000026961"/>
    </source>
</evidence>
<proteinExistence type="predicted"/>
<evidence type="ECO:0000313" key="2">
    <source>
        <dbReference type="EnsemblPlants" id="OGLUM08G02680.1"/>
    </source>
</evidence>
<accession>A0A0E0AQQ1</accession>
<dbReference type="Gramene" id="OGLUM08G02680.1">
    <property type="protein sequence ID" value="OGLUM08G02680.1"/>
    <property type="gene ID" value="OGLUM08G02680"/>
</dbReference>
<name>A0A0E0AQQ1_9ORYZ</name>
<protein>
    <submittedName>
        <fullName evidence="2">Uncharacterized protein</fullName>
    </submittedName>
</protein>
<feature type="region of interest" description="Disordered" evidence="1">
    <location>
        <begin position="38"/>
        <end position="61"/>
    </location>
</feature>
<dbReference type="EnsemblPlants" id="OGLUM08G02680.1">
    <property type="protein sequence ID" value="OGLUM08G02680.1"/>
    <property type="gene ID" value="OGLUM08G02680"/>
</dbReference>
<reference evidence="2" key="1">
    <citation type="submission" date="2015-04" db="UniProtKB">
        <authorList>
            <consortium name="EnsemblPlants"/>
        </authorList>
    </citation>
    <scope>IDENTIFICATION</scope>
</reference>
<dbReference type="AlphaFoldDB" id="A0A0E0AQQ1"/>
<dbReference type="HOGENOM" id="CLU_1477351_0_0_1"/>